<feature type="region of interest" description="Disordered" evidence="2">
    <location>
        <begin position="125"/>
        <end position="144"/>
    </location>
</feature>
<keyword evidence="1 3" id="KW-0732">Signal</keyword>
<organism evidence="5 6">
    <name type="scientific">Penicillium cosmopolitanum</name>
    <dbReference type="NCBI Taxonomy" id="1131564"/>
    <lineage>
        <taxon>Eukaryota</taxon>
        <taxon>Fungi</taxon>
        <taxon>Dikarya</taxon>
        <taxon>Ascomycota</taxon>
        <taxon>Pezizomycotina</taxon>
        <taxon>Eurotiomycetes</taxon>
        <taxon>Eurotiomycetidae</taxon>
        <taxon>Eurotiales</taxon>
        <taxon>Aspergillaceae</taxon>
        <taxon>Penicillium</taxon>
    </lineage>
</organism>
<evidence type="ECO:0000313" key="6">
    <source>
        <dbReference type="Proteomes" id="UP001147747"/>
    </source>
</evidence>
<dbReference type="InterPro" id="IPR018466">
    <property type="entry name" value="Kre9/Knh1-like_N"/>
</dbReference>
<dbReference type="Pfam" id="PF10342">
    <property type="entry name" value="Kre9_KNH"/>
    <property type="match status" value="1"/>
</dbReference>
<feature type="compositionally biased region" description="Polar residues" evidence="2">
    <location>
        <begin position="135"/>
        <end position="144"/>
    </location>
</feature>
<dbReference type="Proteomes" id="UP001147747">
    <property type="component" value="Unassembled WGS sequence"/>
</dbReference>
<reference evidence="5" key="1">
    <citation type="submission" date="2022-12" db="EMBL/GenBank/DDBJ databases">
        <authorList>
            <person name="Petersen C."/>
        </authorList>
    </citation>
    <scope>NUCLEOTIDE SEQUENCE</scope>
    <source>
        <strain evidence="5">IBT 29677</strain>
    </source>
</reference>
<evidence type="ECO:0000259" key="4">
    <source>
        <dbReference type="Pfam" id="PF10342"/>
    </source>
</evidence>
<dbReference type="OrthoDB" id="5316007at2759"/>
<feature type="compositionally biased region" description="Low complexity" evidence="2">
    <location>
        <begin position="125"/>
        <end position="134"/>
    </location>
</feature>
<evidence type="ECO:0000256" key="1">
    <source>
        <dbReference type="ARBA" id="ARBA00022729"/>
    </source>
</evidence>
<comment type="caution">
    <text evidence="5">The sequence shown here is derived from an EMBL/GenBank/DDBJ whole genome shotgun (WGS) entry which is preliminary data.</text>
</comment>
<feature type="domain" description="Yeast cell wall synthesis Kre9/Knh1-like N-terminal" evidence="4">
    <location>
        <begin position="24"/>
        <end position="113"/>
    </location>
</feature>
<protein>
    <recommendedName>
        <fullName evidence="4">Yeast cell wall synthesis Kre9/Knh1-like N-terminal domain-containing protein</fullName>
    </recommendedName>
</protein>
<evidence type="ECO:0000256" key="3">
    <source>
        <dbReference type="SAM" id="SignalP"/>
    </source>
</evidence>
<proteinExistence type="predicted"/>
<dbReference type="PANTHER" id="PTHR35185">
    <property type="entry name" value="SERINE/THREONINE-RICH PROTEIN ADG2-RELATED"/>
    <property type="match status" value="1"/>
</dbReference>
<accession>A0A9W9VYX4</accession>
<feature type="signal peptide" evidence="3">
    <location>
        <begin position="1"/>
        <end position="28"/>
    </location>
</feature>
<evidence type="ECO:0000313" key="5">
    <source>
        <dbReference type="EMBL" id="KAJ5391992.1"/>
    </source>
</evidence>
<sequence>MFRFTALVGPVSFAVSALCLSVVSPISGSELDLSETTKVEWSSSDSDPFTFNLYLLNKDKVPSFNLKIASNVTTSDDEYTFDSVDVLPGSGYVFDFKDVSSNNILAQSGEFSVVIYGENTTTSSATSTVTATSTGNETDSSTDAQTGAAARTFGLPVAVGAMSVVFGMAYALQGNI</sequence>
<dbReference type="GeneID" id="81371099"/>
<keyword evidence="6" id="KW-1185">Reference proteome</keyword>
<gene>
    <name evidence="5" type="ORF">N7509_007482</name>
</gene>
<dbReference type="InterPro" id="IPR052479">
    <property type="entry name" value="GPI-anchor_Adhesion_Reg"/>
</dbReference>
<dbReference type="RefSeq" id="XP_056487670.1">
    <property type="nucleotide sequence ID" value="XM_056632119.1"/>
</dbReference>
<dbReference type="EMBL" id="JAPZBU010000008">
    <property type="protein sequence ID" value="KAJ5391992.1"/>
    <property type="molecule type" value="Genomic_DNA"/>
</dbReference>
<feature type="chain" id="PRO_5040967318" description="Yeast cell wall synthesis Kre9/Knh1-like N-terminal domain-containing protein" evidence="3">
    <location>
        <begin position="29"/>
        <end position="176"/>
    </location>
</feature>
<name>A0A9W9VYX4_9EURO</name>
<reference evidence="5" key="2">
    <citation type="journal article" date="2023" name="IMA Fungus">
        <title>Comparative genomic study of the Penicillium genus elucidates a diverse pangenome and 15 lateral gene transfer events.</title>
        <authorList>
            <person name="Petersen C."/>
            <person name="Sorensen T."/>
            <person name="Nielsen M.R."/>
            <person name="Sondergaard T.E."/>
            <person name="Sorensen J.L."/>
            <person name="Fitzpatrick D.A."/>
            <person name="Frisvad J.C."/>
            <person name="Nielsen K.L."/>
        </authorList>
    </citation>
    <scope>NUCLEOTIDE SEQUENCE</scope>
    <source>
        <strain evidence="5">IBT 29677</strain>
    </source>
</reference>
<dbReference type="AlphaFoldDB" id="A0A9W9VYX4"/>
<evidence type="ECO:0000256" key="2">
    <source>
        <dbReference type="SAM" id="MobiDB-lite"/>
    </source>
</evidence>
<dbReference type="PANTHER" id="PTHR35185:SF1">
    <property type="entry name" value="UPF0619 GPI-ANCHORED MEMBRANE PROTEIN C1322.10"/>
    <property type="match status" value="1"/>
</dbReference>